<dbReference type="RefSeq" id="WP_070251917.1">
    <property type="nucleotide sequence ID" value="NZ_LROM01000151.1"/>
</dbReference>
<sequence>MKKFLLIILLTILPIQYAWSMAAVYCQHEQLNEKHPVSHFGHHGHQHQAQAGDEDDDHQPGKTKVHSDCEVCHHAVQASVLDAPGVATPATSSGYAPPATAQYLSHIAEGPPRPNWLLVAEIGSRATRPSF</sequence>
<name>A0A1E7W7B8_9BURK</name>
<evidence type="ECO:0000256" key="1">
    <source>
        <dbReference type="SAM" id="MobiDB-lite"/>
    </source>
</evidence>
<feature type="signal peptide" evidence="2">
    <location>
        <begin position="1"/>
        <end position="22"/>
    </location>
</feature>
<dbReference type="PATRIC" id="fig|762836.4.peg.5180"/>
<keyword evidence="2" id="KW-0732">Signal</keyword>
<dbReference type="NCBIfam" id="NF045614">
    <property type="entry name" value="efflu_CzcI_Cupr"/>
    <property type="match status" value="1"/>
</dbReference>
<gene>
    <name evidence="3" type="primary">czcI</name>
    <name evidence="3" type="ORF">DUPY_50390</name>
</gene>
<dbReference type="InterPro" id="IPR021333">
    <property type="entry name" value="DUF2946"/>
</dbReference>
<keyword evidence="4" id="KW-1185">Reference proteome</keyword>
<dbReference type="EMBL" id="LROM01000151">
    <property type="protein sequence ID" value="OEZ91852.1"/>
    <property type="molecule type" value="Genomic_DNA"/>
</dbReference>
<evidence type="ECO:0000256" key="2">
    <source>
        <dbReference type="SAM" id="SignalP"/>
    </source>
</evidence>
<dbReference type="Pfam" id="PF11162">
    <property type="entry name" value="DUF2946"/>
    <property type="match status" value="1"/>
</dbReference>
<proteinExistence type="predicted"/>
<dbReference type="AlphaFoldDB" id="A0A1E7W7B8"/>
<reference evidence="4" key="1">
    <citation type="journal article" date="2016" name="Front. Microbiol.">
        <title>Molecular Keys to the Janthinobacterium and Duganella spp. Interaction with the Plant Pathogen Fusarium graminearum.</title>
        <authorList>
            <person name="Haack F.S."/>
            <person name="Poehlein A."/>
            <person name="Kroger C."/>
            <person name="Voigt C.A."/>
            <person name="Piepenbring M."/>
            <person name="Bode H.B."/>
            <person name="Daniel R."/>
            <person name="Schafer W."/>
            <person name="Streit W.R."/>
        </authorList>
    </citation>
    <scope>NUCLEOTIDE SEQUENCE [LARGE SCALE GENOMIC DNA]</scope>
    <source>
        <strain evidence="4">T54</strain>
    </source>
</reference>
<evidence type="ECO:0000313" key="3">
    <source>
        <dbReference type="EMBL" id="OEZ91852.1"/>
    </source>
</evidence>
<organism evidence="3 4">
    <name type="scientific">Duganella phyllosphaerae</name>
    <dbReference type="NCBI Taxonomy" id="762836"/>
    <lineage>
        <taxon>Bacteria</taxon>
        <taxon>Pseudomonadati</taxon>
        <taxon>Pseudomonadota</taxon>
        <taxon>Betaproteobacteria</taxon>
        <taxon>Burkholderiales</taxon>
        <taxon>Oxalobacteraceae</taxon>
        <taxon>Telluria group</taxon>
        <taxon>Duganella</taxon>
    </lineage>
</organism>
<feature type="chain" id="PRO_5009206525" evidence="2">
    <location>
        <begin position="23"/>
        <end position="131"/>
    </location>
</feature>
<protein>
    <submittedName>
        <fullName evidence="3">Cobalt-zinc-cadmium resistance protein CzcI</fullName>
    </submittedName>
</protein>
<dbReference type="Proteomes" id="UP000175989">
    <property type="component" value="Unassembled WGS sequence"/>
</dbReference>
<dbReference type="InterPro" id="IPR055013">
    <property type="entry name" value="CzcI"/>
</dbReference>
<accession>A0A1E7W7B8</accession>
<feature type="region of interest" description="Disordered" evidence="1">
    <location>
        <begin position="36"/>
        <end position="67"/>
    </location>
</feature>
<dbReference type="GO" id="GO:0046686">
    <property type="term" value="P:response to cadmium ion"/>
    <property type="evidence" value="ECO:0007669"/>
    <property type="project" value="InterPro"/>
</dbReference>
<evidence type="ECO:0000313" key="4">
    <source>
        <dbReference type="Proteomes" id="UP000175989"/>
    </source>
</evidence>
<dbReference type="OrthoDB" id="6717343at2"/>
<comment type="caution">
    <text evidence="3">The sequence shown here is derived from an EMBL/GenBank/DDBJ whole genome shotgun (WGS) entry which is preliminary data.</text>
</comment>